<organism evidence="1">
    <name type="scientific">marine sediment metagenome</name>
    <dbReference type="NCBI Taxonomy" id="412755"/>
    <lineage>
        <taxon>unclassified sequences</taxon>
        <taxon>metagenomes</taxon>
        <taxon>ecological metagenomes</taxon>
    </lineage>
</organism>
<dbReference type="EMBL" id="BARS01037647">
    <property type="protein sequence ID" value="GAG14655.1"/>
    <property type="molecule type" value="Genomic_DNA"/>
</dbReference>
<gene>
    <name evidence="1" type="ORF">S01H1_57700</name>
</gene>
<feature type="non-terminal residue" evidence="1">
    <location>
        <position position="1"/>
    </location>
</feature>
<reference evidence="1" key="1">
    <citation type="journal article" date="2014" name="Front. Microbiol.">
        <title>High frequency of phylogenetically diverse reductive dehalogenase-homologous genes in deep subseafloor sedimentary metagenomes.</title>
        <authorList>
            <person name="Kawai M."/>
            <person name="Futagami T."/>
            <person name="Toyoda A."/>
            <person name="Takaki Y."/>
            <person name="Nishi S."/>
            <person name="Hori S."/>
            <person name="Arai W."/>
            <person name="Tsubouchi T."/>
            <person name="Morono Y."/>
            <person name="Uchiyama I."/>
            <person name="Ito T."/>
            <person name="Fujiyama A."/>
            <person name="Inagaki F."/>
            <person name="Takami H."/>
        </authorList>
    </citation>
    <scope>NUCLEOTIDE SEQUENCE</scope>
    <source>
        <strain evidence="1">Expedition CK06-06</strain>
    </source>
</reference>
<comment type="caution">
    <text evidence="1">The sequence shown here is derived from an EMBL/GenBank/DDBJ whole genome shotgun (WGS) entry which is preliminary data.</text>
</comment>
<evidence type="ECO:0000313" key="1">
    <source>
        <dbReference type="EMBL" id="GAG14655.1"/>
    </source>
</evidence>
<feature type="non-terminal residue" evidence="1">
    <location>
        <position position="256"/>
    </location>
</feature>
<dbReference type="AlphaFoldDB" id="X0V901"/>
<protein>
    <submittedName>
        <fullName evidence="1">Uncharacterized protein</fullName>
    </submittedName>
</protein>
<sequence length="256" mass="27034">RASPGWYYDSAGVLTEAAINAPRFDHDPDSKVPLGLRLEDERTNVFLNSAAPVTQDITLTAQAYSVSMRGAGSITLSGANTGVATEAAPLIIALASAGLTTFTVTGATFGQVEWAAASNDASAPSTSIVTQGVPVTRDADLCFTNDVSWYNPVTGTFYAEMIRNIQETGRVIWQVSDGSNNNRWGFETSSTQRANLALRENATNTILTSSNDTFPLGATAKMASAIGNLDLEHYLNGLRVLTGRQTAGVPIGVNLL</sequence>
<name>X0V901_9ZZZZ</name>
<proteinExistence type="predicted"/>
<accession>X0V901</accession>